<dbReference type="GO" id="GO:0009897">
    <property type="term" value="C:external side of plasma membrane"/>
    <property type="evidence" value="ECO:0007669"/>
    <property type="project" value="TreeGrafter"/>
</dbReference>
<dbReference type="PANTHER" id="PTHR11481">
    <property type="entry name" value="IMMUNOGLOBULIN FC RECEPTOR"/>
    <property type="match status" value="1"/>
</dbReference>
<protein>
    <recommendedName>
        <fullName evidence="3">Ig-like domain-containing protein</fullName>
    </recommendedName>
</protein>
<organism evidence="4 5">
    <name type="scientific">Poecilia mexicana</name>
    <dbReference type="NCBI Taxonomy" id="48701"/>
    <lineage>
        <taxon>Eukaryota</taxon>
        <taxon>Metazoa</taxon>
        <taxon>Chordata</taxon>
        <taxon>Craniata</taxon>
        <taxon>Vertebrata</taxon>
        <taxon>Euteleostomi</taxon>
        <taxon>Actinopterygii</taxon>
        <taxon>Neopterygii</taxon>
        <taxon>Teleostei</taxon>
        <taxon>Neoteleostei</taxon>
        <taxon>Acanthomorphata</taxon>
        <taxon>Ovalentaria</taxon>
        <taxon>Atherinomorphae</taxon>
        <taxon>Cyprinodontiformes</taxon>
        <taxon>Poeciliidae</taxon>
        <taxon>Poeciliinae</taxon>
        <taxon>Poecilia</taxon>
    </lineage>
</organism>
<evidence type="ECO:0000259" key="3">
    <source>
        <dbReference type="PROSITE" id="PS50835"/>
    </source>
</evidence>
<dbReference type="SUPFAM" id="SSF48726">
    <property type="entry name" value="Immunoglobulin"/>
    <property type="match status" value="1"/>
</dbReference>
<name>A0A3B3XLK0_9TELE</name>
<dbReference type="SMART" id="SM00409">
    <property type="entry name" value="IG"/>
    <property type="match status" value="1"/>
</dbReference>
<evidence type="ECO:0000256" key="2">
    <source>
        <dbReference type="ARBA" id="ARBA00023157"/>
    </source>
</evidence>
<dbReference type="InterPro" id="IPR013783">
    <property type="entry name" value="Ig-like_fold"/>
</dbReference>
<keyword evidence="5" id="KW-1185">Reference proteome</keyword>
<keyword evidence="2" id="KW-1015">Disulfide bond</keyword>
<dbReference type="Gene3D" id="2.60.40.10">
    <property type="entry name" value="Immunoglobulins"/>
    <property type="match status" value="1"/>
</dbReference>
<dbReference type="GO" id="GO:0006955">
    <property type="term" value="P:immune response"/>
    <property type="evidence" value="ECO:0007669"/>
    <property type="project" value="TreeGrafter"/>
</dbReference>
<dbReference type="GO" id="GO:0007166">
    <property type="term" value="P:cell surface receptor signaling pathway"/>
    <property type="evidence" value="ECO:0007669"/>
    <property type="project" value="TreeGrafter"/>
</dbReference>
<dbReference type="AlphaFoldDB" id="A0A3B3XLK0"/>
<evidence type="ECO:0000313" key="4">
    <source>
        <dbReference type="Ensembl" id="ENSPMEP00000015887.1"/>
    </source>
</evidence>
<dbReference type="PANTHER" id="PTHR11481:SF64">
    <property type="entry name" value="FC RECEPTOR-LIKE PROTEIN 4"/>
    <property type="match status" value="1"/>
</dbReference>
<evidence type="ECO:0000313" key="5">
    <source>
        <dbReference type="Proteomes" id="UP000261480"/>
    </source>
</evidence>
<evidence type="ECO:0000256" key="1">
    <source>
        <dbReference type="ARBA" id="ARBA00022729"/>
    </source>
</evidence>
<dbReference type="InterPro" id="IPR007110">
    <property type="entry name" value="Ig-like_dom"/>
</dbReference>
<dbReference type="InterPro" id="IPR050488">
    <property type="entry name" value="Ig_Fc_receptor"/>
</dbReference>
<dbReference type="GO" id="GO:0004888">
    <property type="term" value="F:transmembrane signaling receptor activity"/>
    <property type="evidence" value="ECO:0007669"/>
    <property type="project" value="TreeGrafter"/>
</dbReference>
<accession>A0A3B3XLK0</accession>
<feature type="domain" description="Ig-like" evidence="3">
    <location>
        <begin position="17"/>
        <end position="97"/>
    </location>
</feature>
<reference evidence="4" key="1">
    <citation type="submission" date="2025-08" db="UniProtKB">
        <authorList>
            <consortium name="Ensembl"/>
        </authorList>
    </citation>
    <scope>IDENTIFICATION</scope>
</reference>
<proteinExistence type="predicted"/>
<dbReference type="PROSITE" id="PS50835">
    <property type="entry name" value="IG_LIKE"/>
    <property type="match status" value="1"/>
</dbReference>
<sequence>MARTRFVPCYTICLSKPTVTLQPNWPVYRGEAVTLRCEIQGGGRTQWNYEWRPTNRNSPTSSEYKINSISESDSGEYRCKAKRGRQFTEWSDAFRLTVRCKCGIEVSFNINTFKTNGEEKTTPGFFKSDSDNTLKYKNKESFILKVNLYVIVKTKIIFIIFQKINVYIYM</sequence>
<reference evidence="4" key="2">
    <citation type="submission" date="2025-09" db="UniProtKB">
        <authorList>
            <consortium name="Ensembl"/>
        </authorList>
    </citation>
    <scope>IDENTIFICATION</scope>
</reference>
<dbReference type="Proteomes" id="UP000261480">
    <property type="component" value="Unplaced"/>
</dbReference>
<dbReference type="Pfam" id="PF13927">
    <property type="entry name" value="Ig_3"/>
    <property type="match status" value="1"/>
</dbReference>
<dbReference type="InterPro" id="IPR003599">
    <property type="entry name" value="Ig_sub"/>
</dbReference>
<dbReference type="Ensembl" id="ENSPMET00000024296.1">
    <property type="protein sequence ID" value="ENSPMEP00000015887.1"/>
    <property type="gene ID" value="ENSPMEG00000018477.1"/>
</dbReference>
<dbReference type="InterPro" id="IPR036179">
    <property type="entry name" value="Ig-like_dom_sf"/>
</dbReference>
<keyword evidence="1" id="KW-0732">Signal</keyword>